<gene>
    <name evidence="2" type="ORF">A4V02_06480</name>
</gene>
<protein>
    <submittedName>
        <fullName evidence="2">Helicase</fullName>
    </submittedName>
</protein>
<dbReference type="Proteomes" id="UP000186351">
    <property type="component" value="Chromosome"/>
</dbReference>
<keyword evidence="3" id="KW-1185">Reference proteome</keyword>
<dbReference type="SUPFAM" id="SSF52540">
    <property type="entry name" value="P-loop containing nucleoside triphosphate hydrolases"/>
    <property type="match status" value="1"/>
</dbReference>
<sequence>MEHNDLLNQDDSECPYIRVGTDYYREVLRPQANGTTCKCLVYWKASTIKADFGKDYLNDVPKYDCFCTVPSHTDYHKIIGNAYNLYEPISHQPMPGDWSAIDGLLHHIFEEHYEYGLDYIQLLYQMPLQKLPILILVSEQRNTGKTTFLNLLKAIFQDNATFNTNEDFRSKFNSDWAGKLLIMVDEVLLSRREDSERLKNLSTATSYKMESKGKDRNEMVFFGKFVLCSNNEHFPIVIDREEVRYWVRKVNSLETDDPFFMKKLVAQIPAFLHFLMQRELSVQCENRMWFSPERLRTAALNRIVISNRSKIEFEVAELLMDIMDSTGKSSVSFVVNDIANLLTYRNVRADTSEIRRLLQIYWHLKPVSNSLTYRTYSVGMYPAKYTAKTAVGRYYTVTKDFILNLSLF</sequence>
<dbReference type="KEGG" id="pary:A4V02_06480"/>
<keyword evidence="2" id="KW-0547">Nucleotide-binding</keyword>
<dbReference type="InterPro" id="IPR027417">
    <property type="entry name" value="P-loop_NTPase"/>
</dbReference>
<evidence type="ECO:0000313" key="3">
    <source>
        <dbReference type="Proteomes" id="UP000186351"/>
    </source>
</evidence>
<accession>A0A1Z2XL23</accession>
<name>A0A1B1SD52_9BACT</name>
<feature type="domain" description="NrS-1 polymerase-like helicase" evidence="1">
    <location>
        <begin position="136"/>
        <end position="242"/>
    </location>
</feature>
<evidence type="ECO:0000259" key="1">
    <source>
        <dbReference type="Pfam" id="PF19263"/>
    </source>
</evidence>
<dbReference type="InterPro" id="IPR045455">
    <property type="entry name" value="NrS-1_pol-like_helicase"/>
</dbReference>
<keyword evidence="2" id="KW-0347">Helicase</keyword>
<organism evidence="2 3">
    <name type="scientific">Muribaculum intestinale</name>
    <dbReference type="NCBI Taxonomy" id="1796646"/>
    <lineage>
        <taxon>Bacteria</taxon>
        <taxon>Pseudomonadati</taxon>
        <taxon>Bacteroidota</taxon>
        <taxon>Bacteroidia</taxon>
        <taxon>Bacteroidales</taxon>
        <taxon>Muribaculaceae</taxon>
        <taxon>Muribaculum</taxon>
    </lineage>
</organism>
<dbReference type="AlphaFoldDB" id="A0A1B1SD52"/>
<dbReference type="EMBL" id="CP015402">
    <property type="protein sequence ID" value="ANU64774.1"/>
    <property type="molecule type" value="Genomic_DNA"/>
</dbReference>
<keyword evidence="2" id="KW-0378">Hydrolase</keyword>
<evidence type="ECO:0000313" key="2">
    <source>
        <dbReference type="EMBL" id="ANU64774.1"/>
    </source>
</evidence>
<dbReference type="Gene3D" id="3.40.50.300">
    <property type="entry name" value="P-loop containing nucleotide triphosphate hydrolases"/>
    <property type="match status" value="1"/>
</dbReference>
<reference evidence="3" key="1">
    <citation type="submission" date="2016-04" db="EMBL/GenBank/DDBJ databases">
        <title>Complete Genome Sequences of Twelve Strains of a Stable Defined Moderately Diverse Mouse Microbiota 2 (sDMDMm2).</title>
        <authorList>
            <person name="Uchimura Y."/>
            <person name="Wyss M."/>
            <person name="Brugiroux S."/>
            <person name="Limenitakis J.P."/>
            <person name="Stecher B."/>
            <person name="McCoy K.D."/>
            <person name="Macpherson A.J."/>
        </authorList>
    </citation>
    <scope>NUCLEOTIDE SEQUENCE [LARGE SCALE GENOMIC DNA]</scope>
    <source>
        <strain evidence="3">YL27</strain>
    </source>
</reference>
<dbReference type="STRING" id="1796646.A4V02_06480"/>
<accession>A0A1B1SD52</accession>
<dbReference type="GO" id="GO:0004386">
    <property type="term" value="F:helicase activity"/>
    <property type="evidence" value="ECO:0007669"/>
    <property type="project" value="UniProtKB-KW"/>
</dbReference>
<dbReference type="Pfam" id="PF19263">
    <property type="entry name" value="DUF5906"/>
    <property type="match status" value="1"/>
</dbReference>
<proteinExistence type="predicted"/>
<keyword evidence="2" id="KW-0067">ATP-binding</keyword>